<evidence type="ECO:0000313" key="3">
    <source>
        <dbReference type="Proteomes" id="UP001165082"/>
    </source>
</evidence>
<feature type="compositionally biased region" description="Pro residues" evidence="1">
    <location>
        <begin position="186"/>
        <end position="196"/>
    </location>
</feature>
<feature type="region of interest" description="Disordered" evidence="1">
    <location>
        <begin position="1"/>
        <end position="50"/>
    </location>
</feature>
<feature type="compositionally biased region" description="Low complexity" evidence="1">
    <location>
        <begin position="213"/>
        <end position="236"/>
    </location>
</feature>
<evidence type="ECO:0000313" key="2">
    <source>
        <dbReference type="EMBL" id="GMH66502.1"/>
    </source>
</evidence>
<proteinExistence type="predicted"/>
<dbReference type="Proteomes" id="UP001165082">
    <property type="component" value="Unassembled WGS sequence"/>
</dbReference>
<keyword evidence="3" id="KW-1185">Reference proteome</keyword>
<protein>
    <submittedName>
        <fullName evidence="2">Uncharacterized protein</fullName>
    </submittedName>
</protein>
<sequence length="304" mass="32880">MLSSSSPTPPNYFRRAYGDGSQDNGTASGRDFLRRQQKWRLKKKQSTDQSHVYMWHGRKITIVKKKNTTRGSGLSAIRSLSSKVDPTPALSPLKIDVSEPPPTTEEPPTTKSHADEEPLSPIKTDLVASVSPRDGLLYADSKPIRLMLQPGTEAVELMPKGDYFLVTSILRDDPPPEEELTAPAAPSAPSPTPPASPSRLVEEEEGPTTYAFSSIAHPSTSTPTSTPIFSHSSPSLSTLSDCDTVYKAFQYAVREYPSNNCLGSLSPASPPTVSFTSYSDTATLINTVATAFHDLSLVEPNEEG</sequence>
<evidence type="ECO:0000256" key="1">
    <source>
        <dbReference type="SAM" id="MobiDB-lite"/>
    </source>
</evidence>
<feature type="non-terminal residue" evidence="2">
    <location>
        <position position="1"/>
    </location>
</feature>
<dbReference type="EMBL" id="BRXZ01001250">
    <property type="protein sequence ID" value="GMH66502.1"/>
    <property type="molecule type" value="Genomic_DNA"/>
</dbReference>
<organism evidence="2 3">
    <name type="scientific">Triparma retinervis</name>
    <dbReference type="NCBI Taxonomy" id="2557542"/>
    <lineage>
        <taxon>Eukaryota</taxon>
        <taxon>Sar</taxon>
        <taxon>Stramenopiles</taxon>
        <taxon>Ochrophyta</taxon>
        <taxon>Bolidophyceae</taxon>
        <taxon>Parmales</taxon>
        <taxon>Triparmaceae</taxon>
        <taxon>Triparma</taxon>
    </lineage>
</organism>
<dbReference type="OrthoDB" id="78466at2759"/>
<gene>
    <name evidence="2" type="ORF">TrRE_jg9484</name>
</gene>
<feature type="compositionally biased region" description="Basic residues" evidence="1">
    <location>
        <begin position="35"/>
        <end position="44"/>
    </location>
</feature>
<feature type="region of interest" description="Disordered" evidence="1">
    <location>
        <begin position="64"/>
        <end position="123"/>
    </location>
</feature>
<dbReference type="AlphaFoldDB" id="A0A9W7ABN2"/>
<accession>A0A9W7ABN2</accession>
<reference evidence="2" key="1">
    <citation type="submission" date="2022-07" db="EMBL/GenBank/DDBJ databases">
        <title>Genome analysis of Parmales, a sister group of diatoms, reveals the evolutionary specialization of diatoms from phago-mixotrophs to photoautotrophs.</title>
        <authorList>
            <person name="Ban H."/>
            <person name="Sato S."/>
            <person name="Yoshikawa S."/>
            <person name="Kazumasa Y."/>
            <person name="Nakamura Y."/>
            <person name="Ichinomiya M."/>
            <person name="Saitoh K."/>
            <person name="Sato N."/>
            <person name="Blanc-Mathieu R."/>
            <person name="Endo H."/>
            <person name="Kuwata A."/>
            <person name="Ogata H."/>
        </authorList>
    </citation>
    <scope>NUCLEOTIDE SEQUENCE</scope>
</reference>
<feature type="region of interest" description="Disordered" evidence="1">
    <location>
        <begin position="171"/>
        <end position="236"/>
    </location>
</feature>
<comment type="caution">
    <text evidence="2">The sequence shown here is derived from an EMBL/GenBank/DDBJ whole genome shotgun (WGS) entry which is preliminary data.</text>
</comment>
<name>A0A9W7ABN2_9STRA</name>